<keyword evidence="3" id="KW-1185">Reference proteome</keyword>
<protein>
    <submittedName>
        <fullName evidence="2">Uncharacterized protein</fullName>
    </submittedName>
</protein>
<proteinExistence type="predicted"/>
<organism evidence="2 3">
    <name type="scientific">Aldrovandia affinis</name>
    <dbReference type="NCBI Taxonomy" id="143900"/>
    <lineage>
        <taxon>Eukaryota</taxon>
        <taxon>Metazoa</taxon>
        <taxon>Chordata</taxon>
        <taxon>Craniata</taxon>
        <taxon>Vertebrata</taxon>
        <taxon>Euteleostomi</taxon>
        <taxon>Actinopterygii</taxon>
        <taxon>Neopterygii</taxon>
        <taxon>Teleostei</taxon>
        <taxon>Notacanthiformes</taxon>
        <taxon>Halosauridae</taxon>
        <taxon>Aldrovandia</taxon>
    </lineage>
</organism>
<evidence type="ECO:0000313" key="3">
    <source>
        <dbReference type="Proteomes" id="UP001221898"/>
    </source>
</evidence>
<name>A0AAD7SNU1_9TELE</name>
<sequence length="100" mass="10688">MKAGVSRKGPGQKTDITVQHLVPFTMTAFSFWTPTLNCEGVACFFQGGGVSSPSAHANRALTPKSTASPCVSRRKRRTQSSACGQNVRLSKLLPYDGSDI</sequence>
<evidence type="ECO:0000256" key="1">
    <source>
        <dbReference type="SAM" id="MobiDB-lite"/>
    </source>
</evidence>
<evidence type="ECO:0000313" key="2">
    <source>
        <dbReference type="EMBL" id="KAJ8406127.1"/>
    </source>
</evidence>
<dbReference type="AlphaFoldDB" id="A0AAD7SNU1"/>
<reference evidence="2" key="1">
    <citation type="journal article" date="2023" name="Science">
        <title>Genome structures resolve the early diversification of teleost fishes.</title>
        <authorList>
            <person name="Parey E."/>
            <person name="Louis A."/>
            <person name="Montfort J."/>
            <person name="Bouchez O."/>
            <person name="Roques C."/>
            <person name="Iampietro C."/>
            <person name="Lluch J."/>
            <person name="Castinel A."/>
            <person name="Donnadieu C."/>
            <person name="Desvignes T."/>
            <person name="Floi Bucao C."/>
            <person name="Jouanno E."/>
            <person name="Wen M."/>
            <person name="Mejri S."/>
            <person name="Dirks R."/>
            <person name="Jansen H."/>
            <person name="Henkel C."/>
            <person name="Chen W.J."/>
            <person name="Zahm M."/>
            <person name="Cabau C."/>
            <person name="Klopp C."/>
            <person name="Thompson A.W."/>
            <person name="Robinson-Rechavi M."/>
            <person name="Braasch I."/>
            <person name="Lecointre G."/>
            <person name="Bobe J."/>
            <person name="Postlethwait J.H."/>
            <person name="Berthelot C."/>
            <person name="Roest Crollius H."/>
            <person name="Guiguen Y."/>
        </authorList>
    </citation>
    <scope>NUCLEOTIDE SEQUENCE</scope>
    <source>
        <strain evidence="2">NC1722</strain>
    </source>
</reference>
<gene>
    <name evidence="2" type="ORF">AAFF_G00310150</name>
</gene>
<feature type="region of interest" description="Disordered" evidence="1">
    <location>
        <begin position="55"/>
        <end position="83"/>
    </location>
</feature>
<dbReference type="EMBL" id="JAINUG010000045">
    <property type="protein sequence ID" value="KAJ8406127.1"/>
    <property type="molecule type" value="Genomic_DNA"/>
</dbReference>
<dbReference type="Proteomes" id="UP001221898">
    <property type="component" value="Unassembled WGS sequence"/>
</dbReference>
<comment type="caution">
    <text evidence="2">The sequence shown here is derived from an EMBL/GenBank/DDBJ whole genome shotgun (WGS) entry which is preliminary data.</text>
</comment>
<accession>A0AAD7SNU1</accession>